<evidence type="ECO:0000256" key="3">
    <source>
        <dbReference type="SAM" id="Phobius"/>
    </source>
</evidence>
<protein>
    <recommendedName>
        <fullName evidence="1">diguanylate cyclase</fullName>
        <ecNumber evidence="1">2.7.7.65</ecNumber>
    </recommendedName>
</protein>
<dbReference type="SMART" id="SM00267">
    <property type="entry name" value="GGDEF"/>
    <property type="match status" value="1"/>
</dbReference>
<dbReference type="RefSeq" id="WP_302721000.1">
    <property type="nucleotide sequence ID" value="NZ_JAULRU010000220.1"/>
</dbReference>
<dbReference type="Pfam" id="PF00672">
    <property type="entry name" value="HAMP"/>
    <property type="match status" value="1"/>
</dbReference>
<comment type="catalytic activity">
    <reaction evidence="2">
        <text>2 GTP = 3',3'-c-di-GMP + 2 diphosphate</text>
        <dbReference type="Rhea" id="RHEA:24898"/>
        <dbReference type="ChEBI" id="CHEBI:33019"/>
        <dbReference type="ChEBI" id="CHEBI:37565"/>
        <dbReference type="ChEBI" id="CHEBI:58805"/>
        <dbReference type="EC" id="2.7.7.65"/>
    </reaction>
</comment>
<dbReference type="SUPFAM" id="SSF158472">
    <property type="entry name" value="HAMP domain-like"/>
    <property type="match status" value="1"/>
</dbReference>
<accession>A0ABU4RZR9</accession>
<dbReference type="Pfam" id="PF00990">
    <property type="entry name" value="GGDEF"/>
    <property type="match status" value="1"/>
</dbReference>
<dbReference type="InterPro" id="IPR000160">
    <property type="entry name" value="GGDEF_dom"/>
</dbReference>
<dbReference type="Gene3D" id="3.30.70.270">
    <property type="match status" value="1"/>
</dbReference>
<dbReference type="InterPro" id="IPR029787">
    <property type="entry name" value="Nucleotide_cyclase"/>
</dbReference>
<keyword evidence="3" id="KW-0812">Transmembrane</keyword>
<dbReference type="NCBIfam" id="TIGR00254">
    <property type="entry name" value="GGDEF"/>
    <property type="match status" value="1"/>
</dbReference>
<dbReference type="CDD" id="cd01949">
    <property type="entry name" value="GGDEF"/>
    <property type="match status" value="1"/>
</dbReference>
<keyword evidence="3" id="KW-0472">Membrane</keyword>
<sequence length="570" mass="64251">MSLKTRFLTLMALLILVAGSASWLAYQSLSESIIESWGRQVTEIQVRYDSARLLSSLEREIALARQLARAPSLLAWANTPEDEALQAKALSELENFRSGFGDKSYFVALTKNNHYYFNNAQNEYADNQFRYVLKADSPDDAWFFQLVEEGRDFHLNVNPDVNLGVTKLWIDVLVRSEEGEIVAMVGTGLNLDRFLQDIVDIGQKGITTLFADYNGAIQLYRDRNYIDFGSIIKPEGQKKTVDLLVDDQQDKQQILGMLALLKKQGAAPGVVESGFVTVNGKKHLAGVAYLSSIGWFEVTLLDLSVLVPKSYFWPLGLVFLVALLTTLAIFHWILQSRVLKPVTCLEEAVHRVREGRYDLPYLPKPDNEIGRLADHFEKMTDRVRRHTEELEGRVAQRTEQLHLQARTDSLTSLKNRRGLDESMHELIARAEREPISFALLWLDVDHFKAINDDFGHQTGDDVLNRVALWLRAAVRPYEQVGRWGGDEFVVLMSPCEDGSAEATAERIRETIARESKHTGTPLTVSIGIYYAKPGEGIDTLLHNADQALYRAKAQGRNCVAQLLTDNVNPS</sequence>
<keyword evidence="6" id="KW-0808">Transferase</keyword>
<dbReference type="EMBL" id="JAXAFO010000024">
    <property type="protein sequence ID" value="MDX6850394.1"/>
    <property type="molecule type" value="Genomic_DNA"/>
</dbReference>
<gene>
    <name evidence="6" type="ORF">SCD92_13560</name>
</gene>
<dbReference type="CDD" id="cd06225">
    <property type="entry name" value="HAMP"/>
    <property type="match status" value="1"/>
</dbReference>
<dbReference type="Proteomes" id="UP001273505">
    <property type="component" value="Unassembled WGS sequence"/>
</dbReference>
<keyword evidence="7" id="KW-1185">Reference proteome</keyword>
<dbReference type="Gene3D" id="6.10.340.10">
    <property type="match status" value="1"/>
</dbReference>
<dbReference type="InterPro" id="IPR003660">
    <property type="entry name" value="HAMP_dom"/>
</dbReference>
<feature type="transmembrane region" description="Helical" evidence="3">
    <location>
        <begin position="311"/>
        <end position="334"/>
    </location>
</feature>
<evidence type="ECO:0000313" key="6">
    <source>
        <dbReference type="EMBL" id="MDX6850394.1"/>
    </source>
</evidence>
<dbReference type="SMART" id="SM00304">
    <property type="entry name" value="HAMP"/>
    <property type="match status" value="1"/>
</dbReference>
<proteinExistence type="predicted"/>
<name>A0ABU4RZR9_9GAMM</name>
<evidence type="ECO:0000256" key="1">
    <source>
        <dbReference type="ARBA" id="ARBA00012528"/>
    </source>
</evidence>
<feature type="domain" description="HAMP" evidence="4">
    <location>
        <begin position="336"/>
        <end position="388"/>
    </location>
</feature>
<dbReference type="PANTHER" id="PTHR45138:SF9">
    <property type="entry name" value="DIGUANYLATE CYCLASE DGCM-RELATED"/>
    <property type="match status" value="1"/>
</dbReference>
<dbReference type="PANTHER" id="PTHR45138">
    <property type="entry name" value="REGULATORY COMPONENTS OF SENSORY TRANSDUCTION SYSTEM"/>
    <property type="match status" value="1"/>
</dbReference>
<evidence type="ECO:0000313" key="7">
    <source>
        <dbReference type="Proteomes" id="UP001273505"/>
    </source>
</evidence>
<dbReference type="EC" id="2.7.7.65" evidence="1"/>
<evidence type="ECO:0000256" key="2">
    <source>
        <dbReference type="ARBA" id="ARBA00034247"/>
    </source>
</evidence>
<dbReference type="PROSITE" id="PS50885">
    <property type="entry name" value="HAMP"/>
    <property type="match status" value="1"/>
</dbReference>
<dbReference type="InterPro" id="IPR050469">
    <property type="entry name" value="Diguanylate_Cyclase"/>
</dbReference>
<dbReference type="GO" id="GO:0052621">
    <property type="term" value="F:diguanylate cyclase activity"/>
    <property type="evidence" value="ECO:0007669"/>
    <property type="project" value="UniProtKB-EC"/>
</dbReference>
<dbReference type="SUPFAM" id="SSF55073">
    <property type="entry name" value="Nucleotide cyclase"/>
    <property type="match status" value="1"/>
</dbReference>
<dbReference type="PROSITE" id="PS50887">
    <property type="entry name" value="GGDEF"/>
    <property type="match status" value="1"/>
</dbReference>
<comment type="caution">
    <text evidence="6">The sequence shown here is derived from an EMBL/GenBank/DDBJ whole genome shotgun (WGS) entry which is preliminary data.</text>
</comment>
<evidence type="ECO:0000259" key="5">
    <source>
        <dbReference type="PROSITE" id="PS50887"/>
    </source>
</evidence>
<feature type="domain" description="GGDEF" evidence="5">
    <location>
        <begin position="435"/>
        <end position="564"/>
    </location>
</feature>
<keyword evidence="3" id="KW-1133">Transmembrane helix</keyword>
<keyword evidence="6" id="KW-0548">Nucleotidyltransferase</keyword>
<reference evidence="6 7" key="1">
    <citation type="submission" date="2023-11" db="EMBL/GenBank/DDBJ databases">
        <title>Gilvimarinus fulvus sp. nov., isolated from the surface of Kelp.</title>
        <authorList>
            <person name="Sun Y.Y."/>
            <person name="Gong Y."/>
            <person name="Du Z.J."/>
        </authorList>
    </citation>
    <scope>NUCLEOTIDE SEQUENCE [LARGE SCALE GENOMIC DNA]</scope>
    <source>
        <strain evidence="6 7">SDUM040013</strain>
    </source>
</reference>
<evidence type="ECO:0000259" key="4">
    <source>
        <dbReference type="PROSITE" id="PS50885"/>
    </source>
</evidence>
<organism evidence="6 7">
    <name type="scientific">Gilvimarinus gilvus</name>
    <dbReference type="NCBI Taxonomy" id="3058038"/>
    <lineage>
        <taxon>Bacteria</taxon>
        <taxon>Pseudomonadati</taxon>
        <taxon>Pseudomonadota</taxon>
        <taxon>Gammaproteobacteria</taxon>
        <taxon>Cellvibrionales</taxon>
        <taxon>Cellvibrionaceae</taxon>
        <taxon>Gilvimarinus</taxon>
    </lineage>
</organism>
<dbReference type="InterPro" id="IPR043128">
    <property type="entry name" value="Rev_trsase/Diguanyl_cyclase"/>
</dbReference>